<keyword evidence="7" id="KW-0645">Protease</keyword>
<dbReference type="GO" id="GO:0016887">
    <property type="term" value="F:ATP hydrolysis activity"/>
    <property type="evidence" value="ECO:0007669"/>
    <property type="project" value="InterPro"/>
</dbReference>
<dbReference type="GO" id="GO:0005737">
    <property type="term" value="C:cytoplasm"/>
    <property type="evidence" value="ECO:0007669"/>
    <property type="project" value="TreeGrafter"/>
</dbReference>
<dbReference type="FunFam" id="3.40.50.300:FF:000025">
    <property type="entry name" value="ATP-dependent Clp protease subunit"/>
    <property type="match status" value="1"/>
</dbReference>
<dbReference type="CDD" id="cd19499">
    <property type="entry name" value="RecA-like_ClpB_Hsp104-like"/>
    <property type="match status" value="1"/>
</dbReference>
<keyword evidence="3 7" id="KW-0067">ATP-binding</keyword>
<dbReference type="EMBL" id="PTJC01000005">
    <property type="protein sequence ID" value="PPK88772.1"/>
    <property type="molecule type" value="Genomic_DNA"/>
</dbReference>
<dbReference type="InterPro" id="IPR050130">
    <property type="entry name" value="ClpA_ClpB"/>
</dbReference>
<dbReference type="Pfam" id="PF07724">
    <property type="entry name" value="AAA_2"/>
    <property type="match status" value="1"/>
</dbReference>
<sequence length="830" mass="91460">MLTLGNYTTDLREANRIAAAIAREYRGSQYGPPHLLKAVLHDDVGLSSMLRTMDVDLNRLREWAEVRLRRYPKSARPATEPTPDDAVERVLSTADIVRLKLSLDRVDSACVLAALCKPGVGFTAEELKSFPLTEQQLLANYVAEVANQPVEKSARNGVASGNGVAAGGKGKQLERFCTDKTAAARAGKIDPIIGRNREIRKIAEILGRRTKPNAIIVGEPGVGKTALVEGFARLIVAGEVPERLREATLWELDTGSLIAGAAYKGEIEERLKSILAEIKARPGTILFIDEIHILLDPQGGAGGAANLLKPELARGELTVIGATTHAEYRKYIEKDDAFKRRFDTIEVEEPDEEKAVRMLQALAPAYGEHHQLTLTPGALREAVHLATRYLKDRQLPDAAIDLIDRTAAAVRMMVETSGDEVARYRQRLTELTETGTEQDPDLYLAELKWFESELRDAVSPILLGKVPDLLDVGGMERSEDLIAYLHRLLDSLDGHAESDKDSILSGDVAALVAYAKGIPIGKIQSDEKQKLDTMAQRLGERVIGQDQAIQSVVSAVKVSRAGIADAGRPVGSFFFLGPTGTGKTELAKALADFLFNDESALIRFDMSEYTQQHAADTLTGAPPGYVGYEEGGILVNRIRRQPYSVVLFDEIEKAHPEVFKVFLQVLDDGKLTDKQGKVGDFTNAIILFTSNIGHEYIVDSFERGDIPTSAQLTEHMSRHFKDEFLGRLTEIIPFGPITEKNIVKIFRIQARKLGNSLRMKGIDLQMTPEAERHYAMLGFSPRFGARPLRRVILNDLQKPISRLIISGELADGQQLRIDLDEAGEARFNIQ</sequence>
<reference evidence="7 8" key="1">
    <citation type="submission" date="2018-02" db="EMBL/GenBank/DDBJ databases">
        <title>Genomic Encyclopedia of Archaeal and Bacterial Type Strains, Phase II (KMG-II): from individual species to whole genera.</title>
        <authorList>
            <person name="Goeker M."/>
        </authorList>
    </citation>
    <scope>NUCLEOTIDE SEQUENCE [LARGE SCALE GENOMIC DNA]</scope>
    <source>
        <strain evidence="7 8">DSM 29526</strain>
    </source>
</reference>
<dbReference type="InterPro" id="IPR003593">
    <property type="entry name" value="AAA+_ATPase"/>
</dbReference>
<dbReference type="PANTHER" id="PTHR11638">
    <property type="entry name" value="ATP-DEPENDENT CLP PROTEASE"/>
    <property type="match status" value="1"/>
</dbReference>
<dbReference type="SMART" id="SM00382">
    <property type="entry name" value="AAA"/>
    <property type="match status" value="2"/>
</dbReference>
<dbReference type="SUPFAM" id="SSF81923">
    <property type="entry name" value="Double Clp-N motif"/>
    <property type="match status" value="1"/>
</dbReference>
<keyword evidence="8" id="KW-1185">Reference proteome</keyword>
<evidence type="ECO:0000256" key="1">
    <source>
        <dbReference type="ARBA" id="ARBA00022737"/>
    </source>
</evidence>
<dbReference type="Gene3D" id="1.10.1780.10">
    <property type="entry name" value="Clp, N-terminal domain"/>
    <property type="match status" value="1"/>
</dbReference>
<dbReference type="Gene3D" id="4.10.860.10">
    <property type="entry name" value="UVR domain"/>
    <property type="match status" value="1"/>
</dbReference>
<keyword evidence="2" id="KW-0547">Nucleotide-binding</keyword>
<dbReference type="InterPro" id="IPR004176">
    <property type="entry name" value="Clp_R_N"/>
</dbReference>
<keyword evidence="1 5" id="KW-0677">Repeat</keyword>
<dbReference type="SUPFAM" id="SSF52540">
    <property type="entry name" value="P-loop containing nucleoside triphosphate hydrolases"/>
    <property type="match status" value="2"/>
</dbReference>
<dbReference type="Gene3D" id="3.40.50.300">
    <property type="entry name" value="P-loop containing nucleotide triphosphate hydrolases"/>
    <property type="match status" value="2"/>
</dbReference>
<evidence type="ECO:0000259" key="6">
    <source>
        <dbReference type="PROSITE" id="PS51903"/>
    </source>
</evidence>
<dbReference type="GO" id="GO:0008233">
    <property type="term" value="F:peptidase activity"/>
    <property type="evidence" value="ECO:0007669"/>
    <property type="project" value="UniProtKB-KW"/>
</dbReference>
<dbReference type="Pfam" id="PF02861">
    <property type="entry name" value="Clp_N"/>
    <property type="match status" value="1"/>
</dbReference>
<evidence type="ECO:0000256" key="5">
    <source>
        <dbReference type="PROSITE-ProRule" id="PRU01251"/>
    </source>
</evidence>
<dbReference type="InterPro" id="IPR036628">
    <property type="entry name" value="Clp_N_dom_sf"/>
</dbReference>
<dbReference type="SMART" id="SM01086">
    <property type="entry name" value="ClpB_D2-small"/>
    <property type="match status" value="1"/>
</dbReference>
<keyword evidence="4" id="KW-0143">Chaperone</keyword>
<name>A0A2S6IBC7_9BACT</name>
<dbReference type="GO" id="GO:0005524">
    <property type="term" value="F:ATP binding"/>
    <property type="evidence" value="ECO:0007669"/>
    <property type="project" value="UniProtKB-KW"/>
</dbReference>
<dbReference type="AlphaFoldDB" id="A0A2S6IBC7"/>
<evidence type="ECO:0000256" key="2">
    <source>
        <dbReference type="ARBA" id="ARBA00022741"/>
    </source>
</evidence>
<dbReference type="Pfam" id="PF10431">
    <property type="entry name" value="ClpB_D2-small"/>
    <property type="match status" value="1"/>
</dbReference>
<dbReference type="OrthoDB" id="9803641at2"/>
<dbReference type="InterPro" id="IPR041546">
    <property type="entry name" value="ClpA/ClpB_AAA_lid"/>
</dbReference>
<organism evidence="7 8">
    <name type="scientific">Neolewinella xylanilytica</name>
    <dbReference type="NCBI Taxonomy" id="1514080"/>
    <lineage>
        <taxon>Bacteria</taxon>
        <taxon>Pseudomonadati</taxon>
        <taxon>Bacteroidota</taxon>
        <taxon>Saprospiria</taxon>
        <taxon>Saprospirales</taxon>
        <taxon>Lewinellaceae</taxon>
        <taxon>Neolewinella</taxon>
    </lineage>
</organism>
<dbReference type="PANTHER" id="PTHR11638:SF18">
    <property type="entry name" value="HEAT SHOCK PROTEIN 104"/>
    <property type="match status" value="1"/>
</dbReference>
<proteinExistence type="predicted"/>
<evidence type="ECO:0000313" key="8">
    <source>
        <dbReference type="Proteomes" id="UP000237662"/>
    </source>
</evidence>
<dbReference type="Proteomes" id="UP000237662">
    <property type="component" value="Unassembled WGS sequence"/>
</dbReference>
<dbReference type="PRINTS" id="PR00300">
    <property type="entry name" value="CLPPROTEASEA"/>
</dbReference>
<dbReference type="Gene3D" id="1.10.8.60">
    <property type="match status" value="2"/>
</dbReference>
<evidence type="ECO:0000313" key="7">
    <source>
        <dbReference type="EMBL" id="PPK88772.1"/>
    </source>
</evidence>
<protein>
    <submittedName>
        <fullName evidence="7">ATP-dependent Clp protease ATP-binding subunit ClpA</fullName>
    </submittedName>
</protein>
<dbReference type="InterPro" id="IPR001270">
    <property type="entry name" value="ClpA/B"/>
</dbReference>
<dbReference type="InterPro" id="IPR027417">
    <property type="entry name" value="P-loop_NTPase"/>
</dbReference>
<dbReference type="PROSITE" id="PS51903">
    <property type="entry name" value="CLP_R"/>
    <property type="match status" value="1"/>
</dbReference>
<evidence type="ECO:0000256" key="3">
    <source>
        <dbReference type="ARBA" id="ARBA00022840"/>
    </source>
</evidence>
<dbReference type="InterPro" id="IPR019489">
    <property type="entry name" value="Clp_ATPase_C"/>
</dbReference>
<dbReference type="Pfam" id="PF17871">
    <property type="entry name" value="AAA_lid_9"/>
    <property type="match status" value="1"/>
</dbReference>
<dbReference type="GO" id="GO:0006508">
    <property type="term" value="P:proteolysis"/>
    <property type="evidence" value="ECO:0007669"/>
    <property type="project" value="UniProtKB-KW"/>
</dbReference>
<dbReference type="Pfam" id="PF00004">
    <property type="entry name" value="AAA"/>
    <property type="match status" value="1"/>
</dbReference>
<evidence type="ECO:0000256" key="4">
    <source>
        <dbReference type="ARBA" id="ARBA00023186"/>
    </source>
</evidence>
<accession>A0A2S6IBC7</accession>
<dbReference type="GO" id="GO:0034605">
    <property type="term" value="P:cellular response to heat"/>
    <property type="evidence" value="ECO:0007669"/>
    <property type="project" value="TreeGrafter"/>
</dbReference>
<dbReference type="RefSeq" id="WP_104419306.1">
    <property type="nucleotide sequence ID" value="NZ_PTJC01000005.1"/>
</dbReference>
<comment type="caution">
    <text evidence="7">The sequence shown here is derived from an EMBL/GenBank/DDBJ whole genome shotgun (WGS) entry which is preliminary data.</text>
</comment>
<dbReference type="CDD" id="cd00009">
    <property type="entry name" value="AAA"/>
    <property type="match status" value="1"/>
</dbReference>
<keyword evidence="7" id="KW-0378">Hydrolase</keyword>
<dbReference type="InterPro" id="IPR003959">
    <property type="entry name" value="ATPase_AAA_core"/>
</dbReference>
<feature type="domain" description="Clp R" evidence="6">
    <location>
        <begin position="4"/>
        <end position="147"/>
    </location>
</feature>
<gene>
    <name evidence="7" type="ORF">CLV84_1744</name>
</gene>